<name>A0ABT0Y305_9ACTN</name>
<proteinExistence type="predicted"/>
<keyword evidence="2" id="KW-1185">Reference proteome</keyword>
<evidence type="ECO:0000313" key="2">
    <source>
        <dbReference type="Proteomes" id="UP001523216"/>
    </source>
</evidence>
<protein>
    <submittedName>
        <fullName evidence="1">Uncharacterized protein</fullName>
    </submittedName>
</protein>
<dbReference type="Proteomes" id="UP001523216">
    <property type="component" value="Unassembled WGS sequence"/>
</dbReference>
<evidence type="ECO:0000313" key="1">
    <source>
        <dbReference type="EMBL" id="MCM4080410.1"/>
    </source>
</evidence>
<dbReference type="RefSeq" id="WP_251800200.1">
    <property type="nucleotide sequence ID" value="NZ_JAMQOL010000031.1"/>
</dbReference>
<gene>
    <name evidence="1" type="ORF">LXN57_22775</name>
</gene>
<sequence length="136" mass="14393">MAYARAMVFRNPTVEIDEVAYASQVSKARLVPDTPTQTMRTFGGVDKDRDSTSWTLELAGHQDRGTGGLAVALDAAATAGDPIEIVIQAKAGTGQDVATFSIVPVPVEFGGESGNWKLFDATFEVIDQPVFSQSAA</sequence>
<comment type="caution">
    <text evidence="1">The sequence shown here is derived from an EMBL/GenBank/DDBJ whole genome shotgun (WGS) entry which is preliminary data.</text>
</comment>
<dbReference type="EMBL" id="JAMQOL010000031">
    <property type="protein sequence ID" value="MCM4080410.1"/>
    <property type="molecule type" value="Genomic_DNA"/>
</dbReference>
<organism evidence="1 2">
    <name type="scientific">Paractinoplanes hotanensis</name>
    <dbReference type="NCBI Taxonomy" id="2906497"/>
    <lineage>
        <taxon>Bacteria</taxon>
        <taxon>Bacillati</taxon>
        <taxon>Actinomycetota</taxon>
        <taxon>Actinomycetes</taxon>
        <taxon>Micromonosporales</taxon>
        <taxon>Micromonosporaceae</taxon>
        <taxon>Paractinoplanes</taxon>
    </lineage>
</organism>
<accession>A0ABT0Y305</accession>
<reference evidence="1 2" key="1">
    <citation type="submission" date="2022-06" db="EMBL/GenBank/DDBJ databases">
        <title>Actinoplanes abujensis sp. nov., isolated from Nigerian arid soil.</title>
        <authorList>
            <person name="Ding P."/>
        </authorList>
    </citation>
    <scope>NUCLEOTIDE SEQUENCE [LARGE SCALE GENOMIC DNA]</scope>
    <source>
        <strain evidence="2">TRM88002</strain>
    </source>
</reference>